<evidence type="ECO:0000256" key="7">
    <source>
        <dbReference type="ARBA" id="ARBA00023136"/>
    </source>
</evidence>
<protein>
    <submittedName>
        <fullName evidence="9">Acriflavin resistance protein</fullName>
    </submittedName>
</protein>
<dbReference type="KEGG" id="ada:A5CPEGH6_07420"/>
<dbReference type="Gene3D" id="3.30.70.1440">
    <property type="entry name" value="Multidrug efflux transporter AcrB pore domain"/>
    <property type="match status" value="1"/>
</dbReference>
<dbReference type="Gene3D" id="3.30.2090.10">
    <property type="entry name" value="Multidrug efflux transporter AcrB TolC docking domain, DN and DC subdomains"/>
    <property type="match status" value="2"/>
</dbReference>
<dbReference type="EMBL" id="AP019736">
    <property type="protein sequence ID" value="BBL06104.1"/>
    <property type="molecule type" value="Genomic_DNA"/>
</dbReference>
<dbReference type="InterPro" id="IPR027463">
    <property type="entry name" value="AcrB_DN_DC_subdom"/>
</dbReference>
<evidence type="ECO:0000256" key="1">
    <source>
        <dbReference type="ARBA" id="ARBA00004429"/>
    </source>
</evidence>
<feature type="transmembrane region" description="Helical" evidence="8">
    <location>
        <begin position="972"/>
        <end position="1000"/>
    </location>
</feature>
<evidence type="ECO:0000313" key="10">
    <source>
        <dbReference type="Proteomes" id="UP000319374"/>
    </source>
</evidence>
<dbReference type="SUPFAM" id="SSF82714">
    <property type="entry name" value="Multidrug efflux transporter AcrB TolC docking domain, DN and DC subdomains"/>
    <property type="match status" value="2"/>
</dbReference>
<feature type="transmembrane region" description="Helical" evidence="8">
    <location>
        <begin position="385"/>
        <end position="410"/>
    </location>
</feature>
<keyword evidence="6 8" id="KW-1133">Transmembrane helix</keyword>
<dbReference type="PANTHER" id="PTHR32063:SF28">
    <property type="entry name" value="BLR2861 PROTEIN"/>
    <property type="match status" value="1"/>
</dbReference>
<keyword evidence="7 8" id="KW-0472">Membrane</keyword>
<feature type="transmembrane region" description="Helical" evidence="8">
    <location>
        <begin position="12"/>
        <end position="32"/>
    </location>
</feature>
<dbReference type="Pfam" id="PF00873">
    <property type="entry name" value="ACR_tran"/>
    <property type="match status" value="1"/>
</dbReference>
<dbReference type="Proteomes" id="UP000319374">
    <property type="component" value="Chromosome"/>
</dbReference>
<dbReference type="PRINTS" id="PR00702">
    <property type="entry name" value="ACRIFLAVINRP"/>
</dbReference>
<dbReference type="SUPFAM" id="SSF82866">
    <property type="entry name" value="Multidrug efflux transporter AcrB transmembrane domain"/>
    <property type="match status" value="2"/>
</dbReference>
<feature type="transmembrane region" description="Helical" evidence="8">
    <location>
        <begin position="897"/>
        <end position="921"/>
    </location>
</feature>
<proteinExistence type="predicted"/>
<reference evidence="10" key="1">
    <citation type="submission" date="2019-06" db="EMBL/GenBank/DDBJ databases">
        <title>Alistipes onderdonkii subsp. vulgaris subsp. nov., Alistipes dispar sp. nov. and Alistipes communis sp. nov., isolated from human faeces, and creation of Alistipes onderdonkii subsp. onderdonkii subsp. nov.</title>
        <authorList>
            <person name="Sakamoto M."/>
            <person name="Ikeyama N."/>
            <person name="Ogata Y."/>
            <person name="Suda W."/>
            <person name="Iino T."/>
            <person name="Hattori M."/>
            <person name="Ohkuma M."/>
        </authorList>
    </citation>
    <scope>NUCLEOTIDE SEQUENCE [LARGE SCALE GENOMIC DNA]</scope>
    <source>
        <strain evidence="10">5CPEGH6</strain>
    </source>
</reference>
<dbReference type="FunFam" id="1.20.1640.10:FF:000001">
    <property type="entry name" value="Efflux pump membrane transporter"/>
    <property type="match status" value="1"/>
</dbReference>
<feature type="transmembrane region" description="Helical" evidence="8">
    <location>
        <begin position="525"/>
        <end position="545"/>
    </location>
</feature>
<evidence type="ECO:0000313" key="9">
    <source>
        <dbReference type="EMBL" id="BBL06104.1"/>
    </source>
</evidence>
<accession>A0A4Y1X043</accession>
<dbReference type="FunFam" id="3.30.70.1430:FF:000001">
    <property type="entry name" value="Efflux pump membrane transporter"/>
    <property type="match status" value="1"/>
</dbReference>
<keyword evidence="2" id="KW-0813">Transport</keyword>
<evidence type="ECO:0000256" key="8">
    <source>
        <dbReference type="SAM" id="Phobius"/>
    </source>
</evidence>
<sequence>MNISELSIRRPVMATVLTIIILLFGVIGYTYLGVREYPSVDNPIISVTCSYPGANADVIENQITEPLEQNINGIPGIRSMSSTSQQGQSRITVEFELSVDLETAANDVRDKVSRAQRYLPRDCDPPTVAKADADATPILMATIQSDKRSLLELSEIADLTVKEQLQTISDVSSVEIWGEKRYSMRLWLDPAKMAGYGITPVDVKEALDRENVELPSGSIEGNTTELTIRTMGLMHTTQEFNDLVIRADAGRIIRLSDIGRAELGPQDTRSYMKMNGVPMVGIVVIPQPGANHIDIADEVYRRMETMRKDLPEDVVTGYGFDNTRFIRASIDEVKQTVYEAFVLVIIIIFLFLRNWRVTLIPCIVIPVSLIGTFFLMYLAGFSINVLSMLAVVLSVGLVVDDAIVMTENIYIRIERGMTPFEAGIDGAKEIFFAVLSTSVTLIAVFFPIVFMEGTTGRLFREFSLVVSGSVLISTFAALTVTPMLATKLLVRQERKSWFYNKTEPFFVGLNNFYSRSLAAFLRRRWIALPLVGAMVVLIGLLWSTIPTEMAPLEDRSQITINTRGSEGATYEYVRDYTEDINRLVDSLVPEAEATTARVSSGRGNIRIALKDISERSRSQMEIAEELSAAVRAKTKARAFVQQQSTFGGRRGNMPVQYVLQATSIERLQEVLPEFMKRVYESPVFQMADVDLKFSKPEARVTINRDKANLLGVSAQDIGETLQYGLSGQRMGYFYMNGKQYEILAEINRQQRNKPADLKSIYVRGDDGKMIQLDNLITLVETVAPPQLYHYNRFLSATISSGLAKGKTIGQGLDEMDRIAAEVLHDDFRTALAGDSKEFRESSSSLMFAFLLAILLIYLILAAQFESFKDPLVIMLTVPLAIAGALVFMWGTDQTMNIFSQIGIIMLIGLVAKNGILIVEFANQKQEAGEEKMAAIRDAALQRLRPILMTSASTILGLLPLTVATGEGANGRIAMGIAVVGGMLVSTLLTLYIVPAIYSYVSTDRSKRTKNEAL</sequence>
<evidence type="ECO:0000256" key="3">
    <source>
        <dbReference type="ARBA" id="ARBA00022475"/>
    </source>
</evidence>
<dbReference type="Gene3D" id="1.20.1640.10">
    <property type="entry name" value="Multidrug efflux transporter AcrB transmembrane domain"/>
    <property type="match status" value="2"/>
</dbReference>
<feature type="transmembrane region" description="Helical" evidence="8">
    <location>
        <begin position="871"/>
        <end position="891"/>
    </location>
</feature>
<organism evidence="9 10">
    <name type="scientific">Alistipes dispar</name>
    <dbReference type="NCBI Taxonomy" id="2585119"/>
    <lineage>
        <taxon>Bacteria</taxon>
        <taxon>Pseudomonadati</taxon>
        <taxon>Bacteroidota</taxon>
        <taxon>Bacteroidia</taxon>
        <taxon>Bacteroidales</taxon>
        <taxon>Rikenellaceae</taxon>
        <taxon>Alistipes</taxon>
    </lineage>
</organism>
<dbReference type="Gene3D" id="3.30.70.1430">
    <property type="entry name" value="Multidrug efflux transporter AcrB pore domain"/>
    <property type="match status" value="2"/>
</dbReference>
<dbReference type="SUPFAM" id="SSF82693">
    <property type="entry name" value="Multidrug efflux transporter AcrB pore domain, PN1, PN2, PC1 and PC2 subdomains"/>
    <property type="match status" value="4"/>
</dbReference>
<dbReference type="Gene3D" id="3.30.70.1320">
    <property type="entry name" value="Multidrug efflux transporter AcrB pore domain like"/>
    <property type="match status" value="1"/>
</dbReference>
<feature type="transmembrane region" description="Helical" evidence="8">
    <location>
        <begin position="359"/>
        <end position="379"/>
    </location>
</feature>
<feature type="transmembrane region" description="Helical" evidence="8">
    <location>
        <begin position="942"/>
        <end position="960"/>
    </location>
</feature>
<dbReference type="AlphaFoldDB" id="A0A4Y1X043"/>
<dbReference type="OrthoDB" id="9758940at2"/>
<keyword evidence="4" id="KW-0997">Cell inner membrane</keyword>
<evidence type="ECO:0000256" key="2">
    <source>
        <dbReference type="ARBA" id="ARBA00022448"/>
    </source>
</evidence>
<dbReference type="GO" id="GO:0005886">
    <property type="term" value="C:plasma membrane"/>
    <property type="evidence" value="ECO:0007669"/>
    <property type="project" value="UniProtKB-SubCell"/>
</dbReference>
<dbReference type="PANTHER" id="PTHR32063">
    <property type="match status" value="1"/>
</dbReference>
<comment type="subcellular location">
    <subcellularLocation>
        <location evidence="1">Cell inner membrane</location>
        <topology evidence="1">Multi-pass membrane protein</topology>
    </subcellularLocation>
</comment>
<gene>
    <name evidence="9" type="ORF">A5CPEGH6_07420</name>
</gene>
<evidence type="ECO:0000256" key="6">
    <source>
        <dbReference type="ARBA" id="ARBA00022989"/>
    </source>
</evidence>
<dbReference type="GeneID" id="98672714"/>
<feature type="transmembrane region" description="Helical" evidence="8">
    <location>
        <begin position="430"/>
        <end position="450"/>
    </location>
</feature>
<dbReference type="RefSeq" id="WP_141427950.1">
    <property type="nucleotide sequence ID" value="NZ_AP019736.1"/>
</dbReference>
<dbReference type="GO" id="GO:0042910">
    <property type="term" value="F:xenobiotic transmembrane transporter activity"/>
    <property type="evidence" value="ECO:0007669"/>
    <property type="project" value="TreeGrafter"/>
</dbReference>
<keyword evidence="10" id="KW-1185">Reference proteome</keyword>
<keyword evidence="5 8" id="KW-0812">Transmembrane</keyword>
<dbReference type="InterPro" id="IPR001036">
    <property type="entry name" value="Acrflvin-R"/>
</dbReference>
<keyword evidence="3" id="KW-1003">Cell membrane</keyword>
<name>A0A4Y1X043_9BACT</name>
<evidence type="ECO:0000256" key="4">
    <source>
        <dbReference type="ARBA" id="ARBA00022519"/>
    </source>
</evidence>
<evidence type="ECO:0000256" key="5">
    <source>
        <dbReference type="ARBA" id="ARBA00022692"/>
    </source>
</evidence>
<feature type="transmembrane region" description="Helical" evidence="8">
    <location>
        <begin position="845"/>
        <end position="864"/>
    </location>
</feature>
<feature type="transmembrane region" description="Helical" evidence="8">
    <location>
        <begin position="462"/>
        <end position="485"/>
    </location>
</feature>
<feature type="transmembrane region" description="Helical" evidence="8">
    <location>
        <begin position="336"/>
        <end position="352"/>
    </location>
</feature>